<name>C6V5E2_NEORI</name>
<feature type="compositionally biased region" description="Polar residues" evidence="1">
    <location>
        <begin position="32"/>
        <end position="48"/>
    </location>
</feature>
<sequence length="138" mass="14317">MPHPKHRKPVTLKEFLPEGFIDSSESEEKSSADVTSGAQGGKDTSNNAGKGGTGTSSPGKDTAPLAAPVSLSPEMQYLKKIRQAASCRNPFGPFPQSKVPFSPEGLNPSETAPASRVAVGNVETHETDRGKGRGGGNT</sequence>
<evidence type="ECO:0000256" key="1">
    <source>
        <dbReference type="SAM" id="MobiDB-lite"/>
    </source>
</evidence>
<dbReference type="AlphaFoldDB" id="C6V5E2"/>
<feature type="compositionally biased region" description="Basic residues" evidence="1">
    <location>
        <begin position="1"/>
        <end position="10"/>
    </location>
</feature>
<dbReference type="STRING" id="434131.NRI_0633"/>
<dbReference type="Proteomes" id="UP000001627">
    <property type="component" value="Chromosome"/>
</dbReference>
<dbReference type="EMBL" id="CP001431">
    <property type="protein sequence ID" value="ACT69599.1"/>
    <property type="molecule type" value="Genomic_DNA"/>
</dbReference>
<evidence type="ECO:0000313" key="2">
    <source>
        <dbReference type="EMBL" id="ACT69599.1"/>
    </source>
</evidence>
<protein>
    <submittedName>
        <fullName evidence="2">Uncharacterized protein</fullName>
    </submittedName>
</protein>
<organism evidence="2 3">
    <name type="scientific">Neorickettsia risticii (strain Illinois)</name>
    <dbReference type="NCBI Taxonomy" id="434131"/>
    <lineage>
        <taxon>Bacteria</taxon>
        <taxon>Pseudomonadati</taxon>
        <taxon>Pseudomonadota</taxon>
        <taxon>Alphaproteobacteria</taxon>
        <taxon>Rickettsiales</taxon>
        <taxon>Anaplasmataceae</taxon>
        <taxon>Neorickettsia</taxon>
    </lineage>
</organism>
<keyword evidence="3" id="KW-1185">Reference proteome</keyword>
<proteinExistence type="predicted"/>
<evidence type="ECO:0000313" key="3">
    <source>
        <dbReference type="Proteomes" id="UP000001627"/>
    </source>
</evidence>
<accession>C6V5E2</accession>
<dbReference type="RefSeq" id="WP_015816486.1">
    <property type="nucleotide sequence ID" value="NC_013009.1"/>
</dbReference>
<dbReference type="HOGENOM" id="CLU_1883542_0_0_5"/>
<gene>
    <name evidence="2" type="ordered locus">NRI_0633</name>
</gene>
<feature type="region of interest" description="Disordered" evidence="1">
    <location>
        <begin position="1"/>
        <end position="68"/>
    </location>
</feature>
<feature type="region of interest" description="Disordered" evidence="1">
    <location>
        <begin position="87"/>
        <end position="138"/>
    </location>
</feature>
<dbReference type="OrthoDB" id="9865012at2"/>
<reference evidence="2 3" key="1">
    <citation type="journal article" date="2009" name="Nucleic Acids Res.">
        <title>Analysis of complete genome sequence of Neorickettsia risticii: causative agent of Potomac horse fever.</title>
        <authorList>
            <person name="Lin M."/>
            <person name="Zhang C."/>
            <person name="Gibson K."/>
            <person name="Rikihisa Y."/>
        </authorList>
    </citation>
    <scope>NUCLEOTIDE SEQUENCE [LARGE SCALE GENOMIC DNA]</scope>
    <source>
        <strain evidence="2 3">Illinois</strain>
    </source>
</reference>
<dbReference type="KEGG" id="nri:NRI_0633"/>